<accession>A0A3A4A591</accession>
<comment type="caution">
    <text evidence="2">The sequence shown here is derived from an EMBL/GenBank/DDBJ whole genome shotgun (WGS) entry which is preliminary data.</text>
</comment>
<organism evidence="2 3">
    <name type="scientific">Bailinhaonella thermotolerans</name>
    <dbReference type="NCBI Taxonomy" id="1070861"/>
    <lineage>
        <taxon>Bacteria</taxon>
        <taxon>Bacillati</taxon>
        <taxon>Actinomycetota</taxon>
        <taxon>Actinomycetes</taxon>
        <taxon>Streptosporangiales</taxon>
        <taxon>Streptosporangiaceae</taxon>
        <taxon>Bailinhaonella</taxon>
    </lineage>
</organism>
<proteinExistence type="predicted"/>
<sequence>MCPPLDRRRRGGPDTPVVPQRNPGVRDLAPSARRPDPEGNHVTTIRLHSDVLHVGNAEHQVLLSKRTGTFYAPNPTAAPLVNRLAAGTTVAELARDLDERHAIGLPRATADVTELVTRLEAQHLIVREDG</sequence>
<protein>
    <submittedName>
        <fullName evidence="2">PqqD family protein</fullName>
    </submittedName>
</protein>
<dbReference type="InterPro" id="IPR041881">
    <property type="entry name" value="PqqD_sf"/>
</dbReference>
<dbReference type="Pfam" id="PF05402">
    <property type="entry name" value="PqqD"/>
    <property type="match status" value="1"/>
</dbReference>
<evidence type="ECO:0000313" key="2">
    <source>
        <dbReference type="EMBL" id="RJL24006.1"/>
    </source>
</evidence>
<dbReference type="AlphaFoldDB" id="A0A3A4A591"/>
<feature type="region of interest" description="Disordered" evidence="1">
    <location>
        <begin position="1"/>
        <end position="41"/>
    </location>
</feature>
<evidence type="ECO:0000256" key="1">
    <source>
        <dbReference type="SAM" id="MobiDB-lite"/>
    </source>
</evidence>
<keyword evidence="3" id="KW-1185">Reference proteome</keyword>
<dbReference type="Gene3D" id="1.10.10.1150">
    <property type="entry name" value="Coenzyme PQQ synthesis protein D (PqqD)"/>
    <property type="match status" value="1"/>
</dbReference>
<reference evidence="2 3" key="1">
    <citation type="submission" date="2018-09" db="EMBL/GenBank/DDBJ databases">
        <title>YIM 75507 draft genome.</title>
        <authorList>
            <person name="Tang S."/>
            <person name="Feng Y."/>
        </authorList>
    </citation>
    <scope>NUCLEOTIDE SEQUENCE [LARGE SCALE GENOMIC DNA]</scope>
    <source>
        <strain evidence="2 3">YIM 75507</strain>
    </source>
</reference>
<name>A0A3A4A591_9ACTN</name>
<dbReference type="Proteomes" id="UP000265768">
    <property type="component" value="Unassembled WGS sequence"/>
</dbReference>
<dbReference type="EMBL" id="QZEY01000017">
    <property type="protein sequence ID" value="RJL24006.1"/>
    <property type="molecule type" value="Genomic_DNA"/>
</dbReference>
<dbReference type="InterPro" id="IPR008792">
    <property type="entry name" value="PQQD"/>
</dbReference>
<gene>
    <name evidence="2" type="ORF">D5H75_31765</name>
</gene>
<evidence type="ECO:0000313" key="3">
    <source>
        <dbReference type="Proteomes" id="UP000265768"/>
    </source>
</evidence>